<sequence length="351" mass="36973">MRRAWMIGAAAALVAGLAAAPAHAGESPWRTADAPGGLWPESGLNEVAAVGARDVWAAGFEGLACVDWSWPGMGAGSVCSFNAVVRHWNGTGWENRNPPGAWKLETTDLDASSPENVWLSGAKMGEGYLARWDGSRWTQIALPEECKTATYLQLEAVDGGVWVSNGCLARWQNGTWTTYGNTVGFIHRTYAVGDTELWGAGSLLGPYRPGIARWDGDTWVSADDVPDGYTQLAVAGPGHVWVDGPGKTELMHRTAAGWSAAPKPPSAYLAYTLGEDGSLWTGTDPSKPGAVFYRFDGEQWQTIPMPAQTGTGSRNRGGFDYTALPGTGDGMIAVGTAPGGGPLAMTNQPAS</sequence>
<dbReference type="EMBL" id="VCKZ01000516">
    <property type="protein sequence ID" value="TMR27031.1"/>
    <property type="molecule type" value="Genomic_DNA"/>
</dbReference>
<name>A0A5S4G3S0_9ACTN</name>
<evidence type="ECO:0000256" key="1">
    <source>
        <dbReference type="SAM" id="SignalP"/>
    </source>
</evidence>
<evidence type="ECO:0000313" key="2">
    <source>
        <dbReference type="EMBL" id="TMR27031.1"/>
    </source>
</evidence>
<proteinExistence type="predicted"/>
<gene>
    <name evidence="2" type="ORF">ETD96_40090</name>
</gene>
<dbReference type="Proteomes" id="UP000305238">
    <property type="component" value="Unassembled WGS sequence"/>
</dbReference>
<accession>A0A5S4G3S0</accession>
<dbReference type="AlphaFoldDB" id="A0A5S4G3S0"/>
<evidence type="ECO:0008006" key="4">
    <source>
        <dbReference type="Google" id="ProtNLM"/>
    </source>
</evidence>
<comment type="caution">
    <text evidence="2">The sequence shown here is derived from an EMBL/GenBank/DDBJ whole genome shotgun (WGS) entry which is preliminary data.</text>
</comment>
<feature type="chain" id="PRO_5024301845" description="Secreted protein" evidence="1">
    <location>
        <begin position="25"/>
        <end position="351"/>
    </location>
</feature>
<evidence type="ECO:0000313" key="3">
    <source>
        <dbReference type="Proteomes" id="UP000305238"/>
    </source>
</evidence>
<reference evidence="2 3" key="1">
    <citation type="submission" date="2019-05" db="EMBL/GenBank/DDBJ databases">
        <title>Draft genome sequence of Actinomadura geliboluensis A8036.</title>
        <authorList>
            <person name="Saricaoglu S."/>
            <person name="Isik K."/>
        </authorList>
    </citation>
    <scope>NUCLEOTIDE SEQUENCE [LARGE SCALE GENOMIC DNA]</scope>
    <source>
        <strain evidence="2 3">A8036</strain>
    </source>
</reference>
<protein>
    <recommendedName>
        <fullName evidence="4">Secreted protein</fullName>
    </recommendedName>
</protein>
<keyword evidence="1" id="KW-0732">Signal</keyword>
<dbReference type="RefSeq" id="WP_138641708.1">
    <property type="nucleotide sequence ID" value="NZ_VCKZ01000516.1"/>
</dbReference>
<organism evidence="2 3">
    <name type="scientific">Actinomadura geliboluensis</name>
    <dbReference type="NCBI Taxonomy" id="882440"/>
    <lineage>
        <taxon>Bacteria</taxon>
        <taxon>Bacillati</taxon>
        <taxon>Actinomycetota</taxon>
        <taxon>Actinomycetes</taxon>
        <taxon>Streptosporangiales</taxon>
        <taxon>Thermomonosporaceae</taxon>
        <taxon>Actinomadura</taxon>
    </lineage>
</organism>
<feature type="signal peptide" evidence="1">
    <location>
        <begin position="1"/>
        <end position="24"/>
    </location>
</feature>
<keyword evidence="3" id="KW-1185">Reference proteome</keyword>
<dbReference type="OrthoDB" id="5177340at2"/>